<dbReference type="Gene3D" id="1.10.10.10">
    <property type="entry name" value="Winged helix-like DNA-binding domain superfamily/Winged helix DNA-binding domain"/>
    <property type="match status" value="1"/>
</dbReference>
<evidence type="ECO:0000256" key="2">
    <source>
        <dbReference type="ARBA" id="ARBA00023015"/>
    </source>
</evidence>
<gene>
    <name evidence="6" type="ORF">GCM10023149_12080</name>
</gene>
<dbReference type="SUPFAM" id="SSF100950">
    <property type="entry name" value="NagB/RpiA/CoA transferase-like"/>
    <property type="match status" value="1"/>
</dbReference>
<dbReference type="Gene3D" id="3.40.50.1360">
    <property type="match status" value="1"/>
</dbReference>
<evidence type="ECO:0000313" key="7">
    <source>
        <dbReference type="Proteomes" id="UP001500582"/>
    </source>
</evidence>
<dbReference type="GO" id="GO:0003677">
    <property type="term" value="F:DNA binding"/>
    <property type="evidence" value="ECO:0007669"/>
    <property type="project" value="UniProtKB-KW"/>
</dbReference>
<sequence length="249" mass="27101">MIKEERLQLILGQVSKDGKVLLGNLSQHLNVSEDTVRRDIKELSDRGLLKSVRGGAMAHSPVPHNFRDREKQDISQKKIIASKALSFLKDGQVVIFDGGTSALAIAENLPDDLKITVVTNSFPIASVLEDHPATDVIFAGGRLSKSSFTTTGYETVQAFKNVRADICFLGVCSIDAETGLTTMDYEDAQLKKTMVATSKHIIALSTITKTNTAEAFYVCPITDLDTVITDVSPESEELKVYVEAGIQVL</sequence>
<keyword evidence="7" id="KW-1185">Reference proteome</keyword>
<dbReference type="Proteomes" id="UP001500582">
    <property type="component" value="Unassembled WGS sequence"/>
</dbReference>
<protein>
    <submittedName>
        <fullName evidence="6">DeoR/GlpR family DNA-binding transcription regulator</fullName>
    </submittedName>
</protein>
<keyword evidence="4" id="KW-0804">Transcription</keyword>
<dbReference type="PANTHER" id="PTHR30363">
    <property type="entry name" value="HTH-TYPE TRANSCRIPTIONAL REGULATOR SRLR-RELATED"/>
    <property type="match status" value="1"/>
</dbReference>
<dbReference type="InterPro" id="IPR018356">
    <property type="entry name" value="Tscrpt_reg_HTH_DeoR_CS"/>
</dbReference>
<dbReference type="PROSITE" id="PS51000">
    <property type="entry name" value="HTH_DEOR_2"/>
    <property type="match status" value="1"/>
</dbReference>
<dbReference type="PRINTS" id="PR00037">
    <property type="entry name" value="HTHLACR"/>
</dbReference>
<dbReference type="Pfam" id="PF08220">
    <property type="entry name" value="HTH_DeoR"/>
    <property type="match status" value="1"/>
</dbReference>
<dbReference type="PANTHER" id="PTHR30363:SF4">
    <property type="entry name" value="GLYCEROL-3-PHOSPHATE REGULON REPRESSOR"/>
    <property type="match status" value="1"/>
</dbReference>
<dbReference type="RefSeq" id="WP_345210111.1">
    <property type="nucleotide sequence ID" value="NZ_BAABFT010000002.1"/>
</dbReference>
<keyword evidence="1" id="KW-0678">Repressor</keyword>
<dbReference type="InterPro" id="IPR036390">
    <property type="entry name" value="WH_DNA-bd_sf"/>
</dbReference>
<dbReference type="InterPro" id="IPR001034">
    <property type="entry name" value="DeoR_HTH"/>
</dbReference>
<dbReference type="InterPro" id="IPR037171">
    <property type="entry name" value="NagB/RpiA_transferase-like"/>
</dbReference>
<accession>A0ABP8G248</accession>
<evidence type="ECO:0000256" key="4">
    <source>
        <dbReference type="ARBA" id="ARBA00023163"/>
    </source>
</evidence>
<evidence type="ECO:0000256" key="3">
    <source>
        <dbReference type="ARBA" id="ARBA00023125"/>
    </source>
</evidence>
<comment type="caution">
    <text evidence="6">The sequence shown here is derived from an EMBL/GenBank/DDBJ whole genome shotgun (WGS) entry which is preliminary data.</text>
</comment>
<dbReference type="InterPro" id="IPR050313">
    <property type="entry name" value="Carb_Metab_HTH_regulators"/>
</dbReference>
<evidence type="ECO:0000259" key="5">
    <source>
        <dbReference type="PROSITE" id="PS51000"/>
    </source>
</evidence>
<dbReference type="SMART" id="SM01134">
    <property type="entry name" value="DeoRC"/>
    <property type="match status" value="1"/>
</dbReference>
<evidence type="ECO:0000313" key="6">
    <source>
        <dbReference type="EMBL" id="GAA4315458.1"/>
    </source>
</evidence>
<evidence type="ECO:0000256" key="1">
    <source>
        <dbReference type="ARBA" id="ARBA00022491"/>
    </source>
</evidence>
<dbReference type="Pfam" id="PF00455">
    <property type="entry name" value="DeoRC"/>
    <property type="match status" value="1"/>
</dbReference>
<dbReference type="EMBL" id="BAABFT010000002">
    <property type="protein sequence ID" value="GAA4315458.1"/>
    <property type="molecule type" value="Genomic_DNA"/>
</dbReference>
<keyword evidence="3 6" id="KW-0238">DNA-binding</keyword>
<dbReference type="InterPro" id="IPR036388">
    <property type="entry name" value="WH-like_DNA-bd_sf"/>
</dbReference>
<organism evidence="6 7">
    <name type="scientific">Mucilaginibacter gynuensis</name>
    <dbReference type="NCBI Taxonomy" id="1302236"/>
    <lineage>
        <taxon>Bacteria</taxon>
        <taxon>Pseudomonadati</taxon>
        <taxon>Bacteroidota</taxon>
        <taxon>Sphingobacteriia</taxon>
        <taxon>Sphingobacteriales</taxon>
        <taxon>Sphingobacteriaceae</taxon>
        <taxon>Mucilaginibacter</taxon>
    </lineage>
</organism>
<dbReference type="SMART" id="SM00420">
    <property type="entry name" value="HTH_DEOR"/>
    <property type="match status" value="1"/>
</dbReference>
<dbReference type="PROSITE" id="PS00894">
    <property type="entry name" value="HTH_DEOR_1"/>
    <property type="match status" value="1"/>
</dbReference>
<dbReference type="SUPFAM" id="SSF46785">
    <property type="entry name" value="Winged helix' DNA-binding domain"/>
    <property type="match status" value="1"/>
</dbReference>
<name>A0ABP8G248_9SPHI</name>
<keyword evidence="2" id="KW-0805">Transcription regulation</keyword>
<proteinExistence type="predicted"/>
<feature type="domain" description="HTH deoR-type" evidence="5">
    <location>
        <begin position="3"/>
        <end position="58"/>
    </location>
</feature>
<reference evidence="7" key="1">
    <citation type="journal article" date="2019" name="Int. J. Syst. Evol. Microbiol.">
        <title>The Global Catalogue of Microorganisms (GCM) 10K type strain sequencing project: providing services to taxonomists for standard genome sequencing and annotation.</title>
        <authorList>
            <consortium name="The Broad Institute Genomics Platform"/>
            <consortium name="The Broad Institute Genome Sequencing Center for Infectious Disease"/>
            <person name="Wu L."/>
            <person name="Ma J."/>
        </authorList>
    </citation>
    <scope>NUCLEOTIDE SEQUENCE [LARGE SCALE GENOMIC DNA]</scope>
    <source>
        <strain evidence="7">JCM 17705</strain>
    </source>
</reference>
<dbReference type="InterPro" id="IPR014036">
    <property type="entry name" value="DeoR-like_C"/>
</dbReference>